<evidence type="ECO:0000256" key="1">
    <source>
        <dbReference type="ARBA" id="ARBA00004328"/>
    </source>
</evidence>
<dbReference type="InterPro" id="IPR051503">
    <property type="entry name" value="ComplSys_Reg/VirEntry_Med"/>
</dbReference>
<feature type="domain" description="Sushi" evidence="6">
    <location>
        <begin position="22"/>
        <end position="82"/>
    </location>
</feature>
<feature type="domain" description="Sushi" evidence="6">
    <location>
        <begin position="341"/>
        <end position="400"/>
    </location>
</feature>
<dbReference type="SUPFAM" id="SSF57535">
    <property type="entry name" value="Complement control module/SCR domain"/>
    <property type="match status" value="4"/>
</dbReference>
<dbReference type="PANTHER" id="PTHR45785">
    <property type="entry name" value="COMPLEMENT FACTOR H-RELATED"/>
    <property type="match status" value="1"/>
</dbReference>
<evidence type="ECO:0000256" key="5">
    <source>
        <dbReference type="PROSITE-ProRule" id="PRU00302"/>
    </source>
</evidence>
<keyword evidence="3" id="KW-0732">Signal</keyword>
<feature type="domain" description="Sushi" evidence="6">
    <location>
        <begin position="281"/>
        <end position="340"/>
    </location>
</feature>
<dbReference type="CDD" id="cd00033">
    <property type="entry name" value="CCP"/>
    <property type="match status" value="4"/>
</dbReference>
<dbReference type="PANTHER" id="PTHR45785:SF2">
    <property type="entry name" value="COMPLEMENT FACTOR H-RELATED"/>
    <property type="match status" value="1"/>
</dbReference>
<keyword evidence="2 5" id="KW-0768">Sushi</keyword>
<feature type="disulfide bond" evidence="5">
    <location>
        <begin position="283"/>
        <end position="326"/>
    </location>
</feature>
<protein>
    <recommendedName>
        <fullName evidence="6">Sushi domain-containing protein</fullName>
    </recommendedName>
</protein>
<comment type="subcellular location">
    <subcellularLocation>
        <location evidence="1">Virion</location>
    </subcellularLocation>
</comment>
<dbReference type="Ensembl" id="ENSNMLT00000022933.1">
    <property type="protein sequence ID" value="ENSNMLP00000020435.1"/>
    <property type="gene ID" value="ENSNMLG00000013336.1"/>
</dbReference>
<dbReference type="AlphaFoldDB" id="A0A8C6TEQ4"/>
<dbReference type="Gene3D" id="2.10.70.10">
    <property type="entry name" value="Complement Module, domain 1"/>
    <property type="match status" value="5"/>
</dbReference>
<evidence type="ECO:0000313" key="8">
    <source>
        <dbReference type="Proteomes" id="UP000694523"/>
    </source>
</evidence>
<sequence>MFVFVTVVNELPQCRLFVFTEATCPKPPLDNFQVEGDKTVYKKDEVLRYSCDRGYKKVDGRPSVCKKVGQSAQWIPTPQCEVITCKLDPNPPADTTYNPLNQMVFRPGQSVRVSCGEKQWYNNNLIFFALIPNGFSHERQNKLYYTCNEGYKPLTKGWWGVASCEEGEWKTSQCVGNVLFKCILLIFSDGDTFPIKCEAGHQNLHPDLQELTCSRGKWTSNNCSPPPKVKNAVIMGSFEKEYPSGIRLTYNCRKHFVMEGDSTIQCINGIWERKSISCKAISCPPLIVSDGVLVNGDLDQSTSGSVLQFSCRYRDDVLIGETRIDCDENGNWDKLPPTCQSDCSPPPEVENAVIMGSVEKEYPSGIRLTYNCRKHFVMEGDSTIQCINGIWEQKSISCKGRYFHMELISQPL</sequence>
<keyword evidence="8" id="KW-1185">Reference proteome</keyword>
<dbReference type="PROSITE" id="PS50923">
    <property type="entry name" value="SUSHI"/>
    <property type="match status" value="4"/>
</dbReference>
<feature type="domain" description="Sushi" evidence="6">
    <location>
        <begin position="221"/>
        <end position="280"/>
    </location>
</feature>
<accession>A0A8C6TEQ4</accession>
<name>A0A8C6TEQ4_9GOBI</name>
<evidence type="ECO:0000256" key="3">
    <source>
        <dbReference type="ARBA" id="ARBA00022729"/>
    </source>
</evidence>
<dbReference type="Proteomes" id="UP000694523">
    <property type="component" value="Unplaced"/>
</dbReference>
<reference evidence="7" key="2">
    <citation type="submission" date="2025-09" db="UniProtKB">
        <authorList>
            <consortium name="Ensembl"/>
        </authorList>
    </citation>
    <scope>IDENTIFICATION</scope>
</reference>
<organism evidence="7 8">
    <name type="scientific">Neogobius melanostomus</name>
    <name type="common">round goby</name>
    <dbReference type="NCBI Taxonomy" id="47308"/>
    <lineage>
        <taxon>Eukaryota</taxon>
        <taxon>Metazoa</taxon>
        <taxon>Chordata</taxon>
        <taxon>Craniata</taxon>
        <taxon>Vertebrata</taxon>
        <taxon>Euteleostomi</taxon>
        <taxon>Actinopterygii</taxon>
        <taxon>Neopterygii</taxon>
        <taxon>Teleostei</taxon>
        <taxon>Neoteleostei</taxon>
        <taxon>Acanthomorphata</taxon>
        <taxon>Gobiaria</taxon>
        <taxon>Gobiiformes</taxon>
        <taxon>Gobioidei</taxon>
        <taxon>Gobiidae</taxon>
        <taxon>Benthophilinae</taxon>
        <taxon>Neogobiini</taxon>
        <taxon>Neogobius</taxon>
    </lineage>
</organism>
<feature type="disulfide bond" evidence="5">
    <location>
        <begin position="223"/>
        <end position="266"/>
    </location>
</feature>
<dbReference type="InterPro" id="IPR035976">
    <property type="entry name" value="Sushi/SCR/CCP_sf"/>
</dbReference>
<comment type="caution">
    <text evidence="5">Lacks conserved residue(s) required for the propagation of feature annotation.</text>
</comment>
<evidence type="ECO:0000313" key="7">
    <source>
        <dbReference type="Ensembl" id="ENSNMLP00000020435.1"/>
    </source>
</evidence>
<dbReference type="InterPro" id="IPR000436">
    <property type="entry name" value="Sushi_SCR_CCP_dom"/>
</dbReference>
<proteinExistence type="predicted"/>
<keyword evidence="4 5" id="KW-1015">Disulfide bond</keyword>
<dbReference type="Pfam" id="PF00084">
    <property type="entry name" value="Sushi"/>
    <property type="match status" value="4"/>
</dbReference>
<reference evidence="7" key="1">
    <citation type="submission" date="2025-08" db="UniProtKB">
        <authorList>
            <consortium name="Ensembl"/>
        </authorList>
    </citation>
    <scope>IDENTIFICATION</scope>
</reference>
<feature type="disulfide bond" evidence="5">
    <location>
        <begin position="343"/>
        <end position="386"/>
    </location>
</feature>
<evidence type="ECO:0000259" key="6">
    <source>
        <dbReference type="PROSITE" id="PS50923"/>
    </source>
</evidence>
<dbReference type="SMART" id="SM00032">
    <property type="entry name" value="CCP"/>
    <property type="match status" value="5"/>
</dbReference>
<evidence type="ECO:0000256" key="2">
    <source>
        <dbReference type="ARBA" id="ARBA00022659"/>
    </source>
</evidence>
<evidence type="ECO:0000256" key="4">
    <source>
        <dbReference type="ARBA" id="ARBA00023157"/>
    </source>
</evidence>